<gene>
    <name evidence="14" type="ORF">F1188_12495</name>
</gene>
<evidence type="ECO:0000256" key="6">
    <source>
        <dbReference type="ARBA" id="ARBA00022748"/>
    </source>
</evidence>
<evidence type="ECO:0000256" key="8">
    <source>
        <dbReference type="ARBA" id="ARBA00023136"/>
    </source>
</evidence>
<feature type="transmembrane region" description="Helical" evidence="11">
    <location>
        <begin position="352"/>
        <end position="374"/>
    </location>
</feature>
<accession>A0A5M6I9Z1</accession>
<feature type="transmembrane region" description="Helical" evidence="11">
    <location>
        <begin position="249"/>
        <end position="265"/>
    </location>
</feature>
<evidence type="ECO:0000259" key="13">
    <source>
        <dbReference type="Pfam" id="PF16327"/>
    </source>
</evidence>
<keyword evidence="14" id="KW-0456">Lyase</keyword>
<organism evidence="14 15">
    <name type="scientific">Roseospira marina</name>
    <dbReference type="NCBI Taxonomy" id="140057"/>
    <lineage>
        <taxon>Bacteria</taxon>
        <taxon>Pseudomonadati</taxon>
        <taxon>Pseudomonadota</taxon>
        <taxon>Alphaproteobacteria</taxon>
        <taxon>Rhodospirillales</taxon>
        <taxon>Rhodospirillaceae</taxon>
        <taxon>Roseospira</taxon>
    </lineage>
</organism>
<evidence type="ECO:0000256" key="11">
    <source>
        <dbReference type="SAM" id="Phobius"/>
    </source>
</evidence>
<comment type="subcellular location">
    <subcellularLocation>
        <location evidence="1">Cell inner membrane</location>
        <topology evidence="1">Multi-pass membrane protein</topology>
    </subcellularLocation>
</comment>
<dbReference type="InterPro" id="IPR003568">
    <property type="entry name" value="Cyt_c_biogenesis_CcmF"/>
</dbReference>
<dbReference type="GO" id="GO:0017004">
    <property type="term" value="P:cytochrome complex assembly"/>
    <property type="evidence" value="ECO:0007669"/>
    <property type="project" value="UniProtKB-KW"/>
</dbReference>
<dbReference type="Proteomes" id="UP000324065">
    <property type="component" value="Unassembled WGS sequence"/>
</dbReference>
<feature type="transmembrane region" description="Helical" evidence="11">
    <location>
        <begin position="277"/>
        <end position="305"/>
    </location>
</feature>
<dbReference type="EMBL" id="VWPJ01000011">
    <property type="protein sequence ID" value="KAA5605096.1"/>
    <property type="molecule type" value="Genomic_DNA"/>
</dbReference>
<dbReference type="InterPro" id="IPR032523">
    <property type="entry name" value="CcmF_C"/>
</dbReference>
<reference evidence="14 15" key="1">
    <citation type="submission" date="2019-09" db="EMBL/GenBank/DDBJ databases">
        <title>Genome sequence of Roseospira marina, one of the more divergent members of the non-sulfur purple photosynthetic bacterial family, the Rhodospirillaceae.</title>
        <authorList>
            <person name="Meyer T."/>
            <person name="Kyndt J."/>
        </authorList>
    </citation>
    <scope>NUCLEOTIDE SEQUENCE [LARGE SCALE GENOMIC DNA]</scope>
    <source>
        <strain evidence="14 15">DSM 15113</strain>
    </source>
</reference>
<comment type="caution">
    <text evidence="14">The sequence shown here is derived from an EMBL/GenBank/DDBJ whole genome shotgun (WGS) entry which is preliminary data.</text>
</comment>
<dbReference type="NCBIfam" id="NF007691">
    <property type="entry name" value="PRK10369.1"/>
    <property type="match status" value="1"/>
</dbReference>
<evidence type="ECO:0000256" key="9">
    <source>
        <dbReference type="ARBA" id="ARBA00037230"/>
    </source>
</evidence>
<feature type="transmembrane region" description="Helical" evidence="11">
    <location>
        <begin position="449"/>
        <end position="468"/>
    </location>
</feature>
<dbReference type="PRINTS" id="PR01411">
    <property type="entry name" value="CCMFBIOGNSIS"/>
</dbReference>
<protein>
    <submittedName>
        <fullName evidence="14">Heme lyase CcmF/NrfE family subunit</fullName>
    </submittedName>
</protein>
<feature type="transmembrane region" description="Helical" evidence="11">
    <location>
        <begin position="6"/>
        <end position="26"/>
    </location>
</feature>
<dbReference type="GO" id="GO:0005886">
    <property type="term" value="C:plasma membrane"/>
    <property type="evidence" value="ECO:0007669"/>
    <property type="project" value="UniProtKB-SubCell"/>
</dbReference>
<keyword evidence="15" id="KW-1185">Reference proteome</keyword>
<keyword evidence="6" id="KW-0201">Cytochrome c-type biogenesis</keyword>
<comment type="similarity">
    <text evidence="2">Belongs to the CcmF/CycK/Ccl1/NrfE/CcsA family.</text>
</comment>
<dbReference type="InterPro" id="IPR003567">
    <property type="entry name" value="Cyt_c_biogenesis"/>
</dbReference>
<feature type="region of interest" description="Disordered" evidence="10">
    <location>
        <begin position="654"/>
        <end position="686"/>
    </location>
</feature>
<comment type="function">
    <text evidence="9">Required for the biogenesis of c-type cytochromes. Possible subunit of a heme lyase.</text>
</comment>
<name>A0A5M6I9Z1_9PROT</name>
<keyword evidence="8 11" id="KW-0472">Membrane</keyword>
<evidence type="ECO:0000256" key="10">
    <source>
        <dbReference type="SAM" id="MobiDB-lite"/>
    </source>
</evidence>
<dbReference type="Pfam" id="PF01578">
    <property type="entry name" value="Cytochrom_C_asm"/>
    <property type="match status" value="1"/>
</dbReference>
<dbReference type="PRINTS" id="PR01410">
    <property type="entry name" value="CCBIOGENESIS"/>
</dbReference>
<keyword evidence="3" id="KW-1003">Cell membrane</keyword>
<dbReference type="RefSeq" id="WP_150062766.1">
    <property type="nucleotide sequence ID" value="NZ_JACHII010000009.1"/>
</dbReference>
<feature type="transmembrane region" description="Helical" evidence="11">
    <location>
        <begin position="38"/>
        <end position="62"/>
    </location>
</feature>
<evidence type="ECO:0000256" key="4">
    <source>
        <dbReference type="ARBA" id="ARBA00022519"/>
    </source>
</evidence>
<evidence type="ECO:0000256" key="1">
    <source>
        <dbReference type="ARBA" id="ARBA00004429"/>
    </source>
</evidence>
<feature type="transmembrane region" description="Helical" evidence="11">
    <location>
        <begin position="126"/>
        <end position="144"/>
    </location>
</feature>
<evidence type="ECO:0000259" key="12">
    <source>
        <dbReference type="Pfam" id="PF01578"/>
    </source>
</evidence>
<evidence type="ECO:0000313" key="14">
    <source>
        <dbReference type="EMBL" id="KAA5605096.1"/>
    </source>
</evidence>
<feature type="transmembrane region" description="Helical" evidence="11">
    <location>
        <begin position="627"/>
        <end position="645"/>
    </location>
</feature>
<dbReference type="PANTHER" id="PTHR43653:SF1">
    <property type="entry name" value="CYTOCHROME C-TYPE BIOGENESIS PROTEIN CCMF"/>
    <property type="match status" value="1"/>
</dbReference>
<dbReference type="AlphaFoldDB" id="A0A5M6I9Z1"/>
<feature type="transmembrane region" description="Helical" evidence="11">
    <location>
        <begin position="494"/>
        <end position="518"/>
    </location>
</feature>
<keyword evidence="4" id="KW-0997">Cell inner membrane</keyword>
<evidence type="ECO:0000256" key="3">
    <source>
        <dbReference type="ARBA" id="ARBA00022475"/>
    </source>
</evidence>
<dbReference type="NCBIfam" id="TIGR00353">
    <property type="entry name" value="nrfE"/>
    <property type="match status" value="1"/>
</dbReference>
<dbReference type="GO" id="GO:0020037">
    <property type="term" value="F:heme binding"/>
    <property type="evidence" value="ECO:0007669"/>
    <property type="project" value="InterPro"/>
</dbReference>
<dbReference type="OrthoDB" id="9761451at2"/>
<dbReference type="PANTHER" id="PTHR43653">
    <property type="entry name" value="CYTOCHROME C ASSEMBLY PROTEIN-RELATED"/>
    <property type="match status" value="1"/>
</dbReference>
<dbReference type="InterPro" id="IPR002541">
    <property type="entry name" value="Cyt_c_assembly"/>
</dbReference>
<feature type="transmembrane region" description="Helical" evidence="11">
    <location>
        <begin position="394"/>
        <end position="413"/>
    </location>
</feature>
<feature type="transmembrane region" description="Helical" evidence="11">
    <location>
        <begin position="96"/>
        <end position="114"/>
    </location>
</feature>
<dbReference type="Pfam" id="PF16327">
    <property type="entry name" value="CcmF_C"/>
    <property type="match status" value="1"/>
</dbReference>
<keyword evidence="7 11" id="KW-1133">Transmembrane helix</keyword>
<dbReference type="GO" id="GO:0016829">
    <property type="term" value="F:lyase activity"/>
    <property type="evidence" value="ECO:0007669"/>
    <property type="project" value="UniProtKB-KW"/>
</dbReference>
<feature type="transmembrane region" description="Helical" evidence="11">
    <location>
        <begin position="425"/>
        <end position="443"/>
    </location>
</feature>
<sequence length="686" mass="73356">MIPEIGHYALTLALCVAVVQAIVPMVGAQRGDLALMNLCRPASVALFLTIAVAFAALTHSYIVSDFSVANVYLNSHTDKPLLYKISGVWGNHEGSLLLWILILAVFSVAVSVFGRNLPPALRARALAVQAMIVVGFLLFILFTSNPFERIDPAPLNGRGLNPLLQDPGLAFHPPMLYLGYVGFSMAFSFAIAALIEGRVDAAWARWVRPWTLLAWIFLTLGIALGSWWAYYELGWGGWWYWDPVENASFIPWLAGTALLHSAIVVEKRDTLKSWTILLAIVTFSLSLLGTFLVRSGVITSVHAFATDPTRGVFILVLLAVTVVGSFSLYAWRAPQMKGGGVFAPISREGTLLLNNVLLSTAAATVLLGTLYPLFADALHLGKVSVGPPFFNAVFVPLMVPMLIVMALGPLLAWKRGDALGAAKRLWLALVAAAGVFAATYVAAGGQATHVGAAFGMGVGAWLLIGTLVEWAERVHLFRASPGVSLRRAVGLPRAAYGMTLAHIGTALLVMGVVGNTAWKTESIQVMSPGETLAMAGHIYRFEGADRVDGPNYDAIRGHFTLLDGDGDRITELAPEKRRYTQPPQATTEAAIHTSGLHDYYAVIGDAATDHGAGAYVTRFYYEPFVPLLWYGALLMGVGGVVSLTDRRHRIGAPARRRAEAAARAASTRASSGPSGGSGVTAPGRAS</sequence>
<feature type="transmembrane region" description="Helical" evidence="11">
    <location>
        <begin position="175"/>
        <end position="195"/>
    </location>
</feature>
<dbReference type="GO" id="GO:0015232">
    <property type="term" value="F:heme transmembrane transporter activity"/>
    <property type="evidence" value="ECO:0007669"/>
    <property type="project" value="InterPro"/>
</dbReference>
<feature type="domain" description="Cytochrome c-type biogenesis protein CcmF C-terminal" evidence="13">
    <location>
        <begin position="315"/>
        <end position="646"/>
    </location>
</feature>
<feature type="domain" description="Cytochrome c assembly protein" evidence="12">
    <location>
        <begin position="89"/>
        <end position="295"/>
    </location>
</feature>
<proteinExistence type="inferred from homology"/>
<feature type="transmembrane region" description="Helical" evidence="11">
    <location>
        <begin position="311"/>
        <end position="331"/>
    </location>
</feature>
<keyword evidence="5 11" id="KW-0812">Transmembrane</keyword>
<evidence type="ECO:0000313" key="15">
    <source>
        <dbReference type="Proteomes" id="UP000324065"/>
    </source>
</evidence>
<evidence type="ECO:0000256" key="2">
    <source>
        <dbReference type="ARBA" id="ARBA00009186"/>
    </source>
</evidence>
<feature type="compositionally biased region" description="Low complexity" evidence="10">
    <location>
        <begin position="661"/>
        <end position="672"/>
    </location>
</feature>
<feature type="transmembrane region" description="Helical" evidence="11">
    <location>
        <begin position="207"/>
        <end position="229"/>
    </location>
</feature>
<evidence type="ECO:0000256" key="5">
    <source>
        <dbReference type="ARBA" id="ARBA00022692"/>
    </source>
</evidence>
<evidence type="ECO:0000256" key="7">
    <source>
        <dbReference type="ARBA" id="ARBA00022989"/>
    </source>
</evidence>